<proteinExistence type="predicted"/>
<accession>A0A928ZXN4</accession>
<gene>
    <name evidence="1" type="ORF">IQ260_22100</name>
</gene>
<dbReference type="Proteomes" id="UP000615026">
    <property type="component" value="Unassembled WGS sequence"/>
</dbReference>
<feature type="non-terminal residue" evidence="1">
    <location>
        <position position="210"/>
    </location>
</feature>
<organism evidence="1 2">
    <name type="scientific">Leptolyngbya cf. ectocarpi LEGE 11479</name>
    <dbReference type="NCBI Taxonomy" id="1828722"/>
    <lineage>
        <taxon>Bacteria</taxon>
        <taxon>Bacillati</taxon>
        <taxon>Cyanobacteriota</taxon>
        <taxon>Cyanophyceae</taxon>
        <taxon>Leptolyngbyales</taxon>
        <taxon>Leptolyngbyaceae</taxon>
        <taxon>Leptolyngbya group</taxon>
        <taxon>Leptolyngbya</taxon>
    </lineage>
</organism>
<keyword evidence="2" id="KW-1185">Reference proteome</keyword>
<dbReference type="AlphaFoldDB" id="A0A928ZXN4"/>
<comment type="caution">
    <text evidence="1">The sequence shown here is derived from an EMBL/GenBank/DDBJ whole genome shotgun (WGS) entry which is preliminary data.</text>
</comment>
<name>A0A928ZXN4_LEPEC</name>
<evidence type="ECO:0000313" key="1">
    <source>
        <dbReference type="EMBL" id="MBE9069340.1"/>
    </source>
</evidence>
<dbReference type="EMBL" id="JADEXP010000262">
    <property type="protein sequence ID" value="MBE9069340.1"/>
    <property type="molecule type" value="Genomic_DNA"/>
</dbReference>
<evidence type="ECO:0000313" key="2">
    <source>
        <dbReference type="Proteomes" id="UP000615026"/>
    </source>
</evidence>
<reference evidence="1" key="1">
    <citation type="submission" date="2020-10" db="EMBL/GenBank/DDBJ databases">
        <authorList>
            <person name="Castelo-Branco R."/>
            <person name="Eusebio N."/>
            <person name="Adriana R."/>
            <person name="Vieira A."/>
            <person name="Brugerolle De Fraissinette N."/>
            <person name="Rezende De Castro R."/>
            <person name="Schneider M.P."/>
            <person name="Vasconcelos V."/>
            <person name="Leao P.N."/>
        </authorList>
    </citation>
    <scope>NUCLEOTIDE SEQUENCE</scope>
    <source>
        <strain evidence="1">LEGE 11479</strain>
    </source>
</reference>
<dbReference type="RefSeq" id="WP_193995248.1">
    <property type="nucleotide sequence ID" value="NZ_JADEXP010000262.1"/>
</dbReference>
<protein>
    <submittedName>
        <fullName evidence="1">Uncharacterized protein</fullName>
    </submittedName>
</protein>
<sequence>MSVHKIHLRKLLELFFLPENKLTTKLKTDVRGTVAKENGEESSGGDFYIPFWTDAKSHVAGETDLTIQTESRIDSNYRRKRLYPVLKNGFLRWWNHKRRWNNQPFQLFDQNPKSRHHINELNATVKVENTLAVKVGDDTNRIVYPYFSENPTLSEEAVRLALWMMKKAFPQYKLSDMRVLDVQRATSYSEIDVPLQGDEEDIFLRHYNKV</sequence>